<protein>
    <submittedName>
        <fullName evidence="2">Alkaline phosphatase family protein</fullName>
    </submittedName>
</protein>
<comment type="caution">
    <text evidence="2">The sequence shown here is derived from an EMBL/GenBank/DDBJ whole genome shotgun (WGS) entry which is preliminary data.</text>
</comment>
<proteinExistence type="predicted"/>
<dbReference type="PANTHER" id="PTHR10151:SF120">
    <property type="entry name" value="BIS(5'-ADENOSYL)-TRIPHOSPHATASE"/>
    <property type="match status" value="1"/>
</dbReference>
<sequence>MATRPSPAAAQGPAARAQGRPVPAPAPATDWDDQPQPLAVESAPVPQYGSGSLADLLPTLAAGMGVPEMTAAIPELTPVDRACVFLIDGLGWEQLKAHPEDAPFLTSLLAGSRGGTGRPLTAGYPATTATSLASVGTGLPPGAHGLPGYTVRDPATGELMNQLRWQPYTDPGTWQPYPTVFQLAQRAGVHAAQVSSPAFESTPLTRVALSGGTFLGRLTGEERMDVAAEQLAAADRALVYTYYSELDGAGHRYGIDSDTWRGQLMHVDRLAQRLAEQLPPRSALYVTADHGMIDIPFDEQHRYDFDEDWELRAGVALLGGEGRARHVYAVPGAESDVLTCWREVLGEQFWVASRDEAVAAGWFGPRIDERVYARIGDVVAAARDDVLLIASEREPKESSMVGNHGSMTPAEQLVPLLEVRS</sequence>
<evidence type="ECO:0000256" key="1">
    <source>
        <dbReference type="SAM" id="MobiDB-lite"/>
    </source>
</evidence>
<dbReference type="Gene3D" id="3.40.720.10">
    <property type="entry name" value="Alkaline Phosphatase, subunit A"/>
    <property type="match status" value="1"/>
</dbReference>
<dbReference type="EMBL" id="JBIAFJ010000022">
    <property type="protein sequence ID" value="MFE9172393.1"/>
    <property type="molecule type" value="Genomic_DNA"/>
</dbReference>
<dbReference type="Proteomes" id="UP001601197">
    <property type="component" value="Unassembled WGS sequence"/>
</dbReference>
<feature type="compositionally biased region" description="Low complexity" evidence="1">
    <location>
        <begin position="7"/>
        <end position="20"/>
    </location>
</feature>
<feature type="region of interest" description="Disordered" evidence="1">
    <location>
        <begin position="1"/>
        <end position="46"/>
    </location>
</feature>
<keyword evidence="3" id="KW-1185">Reference proteome</keyword>
<evidence type="ECO:0000313" key="2">
    <source>
        <dbReference type="EMBL" id="MFE9172393.1"/>
    </source>
</evidence>
<accession>A0ABW6L0J4</accession>
<dbReference type="RefSeq" id="WP_388349914.1">
    <property type="nucleotide sequence ID" value="NZ_JBIAFJ010000022.1"/>
</dbReference>
<dbReference type="PANTHER" id="PTHR10151">
    <property type="entry name" value="ECTONUCLEOTIDE PYROPHOSPHATASE/PHOSPHODIESTERASE"/>
    <property type="match status" value="1"/>
</dbReference>
<organism evidence="2 3">
    <name type="scientific">Streptomyces kebangsaanensis</name>
    <dbReference type="NCBI Taxonomy" id="864058"/>
    <lineage>
        <taxon>Bacteria</taxon>
        <taxon>Bacillati</taxon>
        <taxon>Actinomycetota</taxon>
        <taxon>Actinomycetes</taxon>
        <taxon>Kitasatosporales</taxon>
        <taxon>Streptomycetaceae</taxon>
        <taxon>Streptomyces</taxon>
    </lineage>
</organism>
<gene>
    <name evidence="2" type="ORF">ACFYNZ_23435</name>
</gene>
<dbReference type="SUPFAM" id="SSF53649">
    <property type="entry name" value="Alkaline phosphatase-like"/>
    <property type="match status" value="1"/>
</dbReference>
<evidence type="ECO:0000313" key="3">
    <source>
        <dbReference type="Proteomes" id="UP001601197"/>
    </source>
</evidence>
<reference evidence="2 3" key="1">
    <citation type="submission" date="2024-10" db="EMBL/GenBank/DDBJ databases">
        <title>The Natural Products Discovery Center: Release of the First 8490 Sequenced Strains for Exploring Actinobacteria Biosynthetic Diversity.</title>
        <authorList>
            <person name="Kalkreuter E."/>
            <person name="Kautsar S.A."/>
            <person name="Yang D."/>
            <person name="Bader C.D."/>
            <person name="Teijaro C.N."/>
            <person name="Fluegel L."/>
            <person name="Davis C.M."/>
            <person name="Simpson J.R."/>
            <person name="Lauterbach L."/>
            <person name="Steele A.D."/>
            <person name="Gui C."/>
            <person name="Meng S."/>
            <person name="Li G."/>
            <person name="Viehrig K."/>
            <person name="Ye F."/>
            <person name="Su P."/>
            <person name="Kiefer A.F."/>
            <person name="Nichols A."/>
            <person name="Cepeda A.J."/>
            <person name="Yan W."/>
            <person name="Fan B."/>
            <person name="Jiang Y."/>
            <person name="Adhikari A."/>
            <person name="Zheng C.-J."/>
            <person name="Schuster L."/>
            <person name="Cowan T.M."/>
            <person name="Smanski M.J."/>
            <person name="Chevrette M.G."/>
            <person name="De Carvalho L.P.S."/>
            <person name="Shen B."/>
        </authorList>
    </citation>
    <scope>NUCLEOTIDE SEQUENCE [LARGE SCALE GENOMIC DNA]</scope>
    <source>
        <strain evidence="2 3">NPDC007147</strain>
    </source>
</reference>
<dbReference type="Pfam" id="PF01663">
    <property type="entry name" value="Phosphodiest"/>
    <property type="match status" value="1"/>
</dbReference>
<dbReference type="InterPro" id="IPR002591">
    <property type="entry name" value="Phosphodiest/P_Trfase"/>
</dbReference>
<dbReference type="InterPro" id="IPR017850">
    <property type="entry name" value="Alkaline_phosphatase_core_sf"/>
</dbReference>
<name>A0ABW6L0J4_9ACTN</name>